<evidence type="ECO:0000256" key="1">
    <source>
        <dbReference type="SAM" id="Phobius"/>
    </source>
</evidence>
<dbReference type="Pfam" id="PF03407">
    <property type="entry name" value="Nucleotid_trans"/>
    <property type="match status" value="1"/>
</dbReference>
<dbReference type="InterPro" id="IPR005069">
    <property type="entry name" value="Nucl-diP-sugar_transferase"/>
</dbReference>
<keyword evidence="3" id="KW-0808">Transferase</keyword>
<keyword evidence="1" id="KW-0472">Membrane</keyword>
<dbReference type="GO" id="GO:0005794">
    <property type="term" value="C:Golgi apparatus"/>
    <property type="evidence" value="ECO:0007669"/>
    <property type="project" value="TreeGrafter"/>
</dbReference>
<evidence type="ECO:0000259" key="2">
    <source>
        <dbReference type="Pfam" id="PF03407"/>
    </source>
</evidence>
<feature type="domain" description="Nucleotide-diphospho-sugar transferase" evidence="2">
    <location>
        <begin position="111"/>
        <end position="277"/>
    </location>
</feature>
<keyword evidence="1" id="KW-1133">Transmembrane helix</keyword>
<reference evidence="3" key="1">
    <citation type="submission" date="2014-05" db="EMBL/GenBank/DDBJ databases">
        <title>The transcriptome of the halophilic microalga Tetraselmis sp. GSL018 isolated from the Great Salt Lake, Utah.</title>
        <authorList>
            <person name="Jinkerson R.E."/>
            <person name="D'Adamo S."/>
            <person name="Posewitz M.C."/>
        </authorList>
    </citation>
    <scope>NUCLEOTIDE SEQUENCE</scope>
    <source>
        <strain evidence="3">GSL018</strain>
    </source>
</reference>
<dbReference type="GO" id="GO:0052636">
    <property type="term" value="F:arabinosyltransferase activity"/>
    <property type="evidence" value="ECO:0007669"/>
    <property type="project" value="TreeGrafter"/>
</dbReference>
<dbReference type="EMBL" id="GBEZ01011767">
    <property type="protein sequence ID" value="JAC74045.1"/>
    <property type="molecule type" value="Transcribed_RNA"/>
</dbReference>
<proteinExistence type="predicted"/>
<sequence length="299" mass="32750">MQRRFYQSNAGHERDSTQKINLQWCLSPKTFVLVVALCTVATNLAFLGQRSRTSYLASDAAVSETGPVPPLVLATKPPDPPVLLITIATFSHREFVRNWVLHVRGLGGIDFVVATYDPKLQEFCRSEDFPSELFEIGSLRQALEARRVSFTEGGLAKVAGWQHLRDHLKAGRTLVYSDVDTAWLRSPAPFLGDSPHADVMVSTDCLSPSYEAGLPPPFANWGGEAAAQKFSGGWPRCGHTPGDTFGVGFNAGLLVLRPTSGTMRFMGLLLEDMLRFNTPRDGHAAHGLHDMTDQESLIG</sequence>
<feature type="transmembrane region" description="Helical" evidence="1">
    <location>
        <begin position="30"/>
        <end position="48"/>
    </location>
</feature>
<feature type="non-terminal residue" evidence="3">
    <location>
        <position position="299"/>
    </location>
</feature>
<name>A0A061RTL4_9CHLO</name>
<dbReference type="InterPro" id="IPR053250">
    <property type="entry name" value="Glycosyltransferase_77"/>
</dbReference>
<evidence type="ECO:0000313" key="3">
    <source>
        <dbReference type="EMBL" id="JAC74045.1"/>
    </source>
</evidence>
<gene>
    <name evidence="3" type="ORF">TSPGSL018_27052</name>
</gene>
<dbReference type="PANTHER" id="PTHR46936">
    <property type="entry name" value="ARABINOSYLTRANSFERASE XEG113"/>
    <property type="match status" value="1"/>
</dbReference>
<accession>A0A061RTL4</accession>
<organism evidence="3">
    <name type="scientific">Tetraselmis sp. GSL018</name>
    <dbReference type="NCBI Taxonomy" id="582737"/>
    <lineage>
        <taxon>Eukaryota</taxon>
        <taxon>Viridiplantae</taxon>
        <taxon>Chlorophyta</taxon>
        <taxon>core chlorophytes</taxon>
        <taxon>Chlorodendrophyceae</taxon>
        <taxon>Chlorodendrales</taxon>
        <taxon>Chlorodendraceae</taxon>
        <taxon>Tetraselmis</taxon>
    </lineage>
</organism>
<keyword evidence="1" id="KW-0812">Transmembrane</keyword>
<dbReference type="AlphaFoldDB" id="A0A061RTL4"/>
<protein>
    <submittedName>
        <fullName evidence="3">Glycosyltransferase family 77 protein</fullName>
    </submittedName>
</protein>
<dbReference type="PANTHER" id="PTHR46936:SF1">
    <property type="entry name" value="ARABINOSYLTRANSFERASE XEG113"/>
    <property type="match status" value="1"/>
</dbReference>
<dbReference type="GO" id="GO:0052325">
    <property type="term" value="P:cell wall pectin biosynthetic process"/>
    <property type="evidence" value="ECO:0007669"/>
    <property type="project" value="TreeGrafter"/>
</dbReference>